<dbReference type="Proteomes" id="UP001457282">
    <property type="component" value="Unassembled WGS sequence"/>
</dbReference>
<dbReference type="PANTHER" id="PTHR32054:SF70">
    <property type="entry name" value="OS07G0620100 PROTEIN"/>
    <property type="match status" value="1"/>
</dbReference>
<feature type="region of interest" description="Disordered" evidence="4">
    <location>
        <begin position="1"/>
        <end position="28"/>
    </location>
</feature>
<proteinExistence type="inferred from homology"/>
<organism evidence="5 6">
    <name type="scientific">Rubus argutus</name>
    <name type="common">Southern blackberry</name>
    <dbReference type="NCBI Taxonomy" id="59490"/>
    <lineage>
        <taxon>Eukaryota</taxon>
        <taxon>Viridiplantae</taxon>
        <taxon>Streptophyta</taxon>
        <taxon>Embryophyta</taxon>
        <taxon>Tracheophyta</taxon>
        <taxon>Spermatophyta</taxon>
        <taxon>Magnoliopsida</taxon>
        <taxon>eudicotyledons</taxon>
        <taxon>Gunneridae</taxon>
        <taxon>Pentapetalae</taxon>
        <taxon>rosids</taxon>
        <taxon>fabids</taxon>
        <taxon>Rosales</taxon>
        <taxon>Rosaceae</taxon>
        <taxon>Rosoideae</taxon>
        <taxon>Rosoideae incertae sedis</taxon>
        <taxon>Rubus</taxon>
    </lineage>
</organism>
<dbReference type="EMBL" id="JBEDUW010000248">
    <property type="protein sequence ID" value="KAK9902898.1"/>
    <property type="molecule type" value="Genomic_DNA"/>
</dbReference>
<evidence type="ECO:0000313" key="5">
    <source>
        <dbReference type="EMBL" id="KAK9902898.1"/>
    </source>
</evidence>
<feature type="compositionally biased region" description="Basic residues" evidence="4">
    <location>
        <begin position="283"/>
        <end position="298"/>
    </location>
</feature>
<sequence length="331" mass="38475">MESSYDESRSPYLRRKGSQWVESQDKPLGSKMAELIKTKEELKKARESTMELWLDSKPLIDELERLKSGLASAENQCATPNTMISELKSHLEETKTSIKAKKEEEQEARNMIDETNQAVDQTRQEIVSINLETDEERKEILQMKQALRLKRQTLRTLQLTIRAVRIEKDAIAASAAEALQYMNYSDMENPTVNISHEDYPGLTKRAHDEISLSDWRVLVCAEQKLAAEASRDEALAKLNQLYSQLRPREVEIKEEDYNGDEQTEDPRIEIEGQMTTTQNQGRVLRKQTPRHPRQQRRIRRDNYMKLAAKMKPSYFQQIKQFFGSACLRPNK</sequence>
<comment type="similarity">
    <text evidence="1">Belongs to the WEB family.</text>
</comment>
<dbReference type="Pfam" id="PF05701">
    <property type="entry name" value="WEMBL"/>
    <property type="match status" value="1"/>
</dbReference>
<feature type="region of interest" description="Disordered" evidence="4">
    <location>
        <begin position="256"/>
        <end position="298"/>
    </location>
</feature>
<dbReference type="GO" id="GO:0009904">
    <property type="term" value="P:chloroplast accumulation movement"/>
    <property type="evidence" value="ECO:0007669"/>
    <property type="project" value="TreeGrafter"/>
</dbReference>
<evidence type="ECO:0000256" key="1">
    <source>
        <dbReference type="ARBA" id="ARBA00005485"/>
    </source>
</evidence>
<dbReference type="GO" id="GO:0005829">
    <property type="term" value="C:cytosol"/>
    <property type="evidence" value="ECO:0007669"/>
    <property type="project" value="TreeGrafter"/>
</dbReference>
<dbReference type="PANTHER" id="PTHR32054">
    <property type="entry name" value="HEAVY CHAIN, PUTATIVE, EXPRESSED-RELATED-RELATED"/>
    <property type="match status" value="1"/>
</dbReference>
<accession>A0AAW1VL19</accession>
<dbReference type="AlphaFoldDB" id="A0AAW1VL19"/>
<gene>
    <name evidence="5" type="ORF">M0R45_001413</name>
</gene>
<comment type="caution">
    <text evidence="5">The sequence shown here is derived from an EMBL/GenBank/DDBJ whole genome shotgun (WGS) entry which is preliminary data.</text>
</comment>
<evidence type="ECO:0000256" key="2">
    <source>
        <dbReference type="ARBA" id="ARBA00023054"/>
    </source>
</evidence>
<name>A0AAW1VL19_RUBAR</name>
<evidence type="ECO:0000256" key="3">
    <source>
        <dbReference type="SAM" id="Coils"/>
    </source>
</evidence>
<reference evidence="5 6" key="1">
    <citation type="journal article" date="2023" name="G3 (Bethesda)">
        <title>A chromosome-length genome assembly and annotation of blackberry (Rubus argutus, cv. 'Hillquist').</title>
        <authorList>
            <person name="Bruna T."/>
            <person name="Aryal R."/>
            <person name="Dudchenko O."/>
            <person name="Sargent D.J."/>
            <person name="Mead D."/>
            <person name="Buti M."/>
            <person name="Cavallini A."/>
            <person name="Hytonen T."/>
            <person name="Andres J."/>
            <person name="Pham M."/>
            <person name="Weisz D."/>
            <person name="Mascagni F."/>
            <person name="Usai G."/>
            <person name="Natali L."/>
            <person name="Bassil N."/>
            <person name="Fernandez G.E."/>
            <person name="Lomsadze A."/>
            <person name="Armour M."/>
            <person name="Olukolu B."/>
            <person name="Poorten T."/>
            <person name="Britton C."/>
            <person name="Davik J."/>
            <person name="Ashrafi H."/>
            <person name="Aiden E.L."/>
            <person name="Borodovsky M."/>
            <person name="Worthington M."/>
        </authorList>
    </citation>
    <scope>NUCLEOTIDE SEQUENCE [LARGE SCALE GENOMIC DNA]</scope>
    <source>
        <strain evidence="5">PI 553951</strain>
    </source>
</reference>
<dbReference type="InterPro" id="IPR008545">
    <property type="entry name" value="Web"/>
</dbReference>
<evidence type="ECO:0000256" key="4">
    <source>
        <dbReference type="SAM" id="MobiDB-lite"/>
    </source>
</evidence>
<evidence type="ECO:0000313" key="6">
    <source>
        <dbReference type="Proteomes" id="UP001457282"/>
    </source>
</evidence>
<feature type="coiled-coil region" evidence="3">
    <location>
        <begin position="84"/>
        <end position="132"/>
    </location>
</feature>
<keyword evidence="2 3" id="KW-0175">Coiled coil</keyword>
<dbReference type="GO" id="GO:0009903">
    <property type="term" value="P:chloroplast avoidance movement"/>
    <property type="evidence" value="ECO:0007669"/>
    <property type="project" value="TreeGrafter"/>
</dbReference>
<keyword evidence="6" id="KW-1185">Reference proteome</keyword>
<protein>
    <submittedName>
        <fullName evidence="5">Uncharacterized protein</fullName>
    </submittedName>
</protein>